<protein>
    <recommendedName>
        <fullName evidence="6">Cytohesin Ubiquitin Protein Inducing domain-containing protein</fullName>
    </recommendedName>
</protein>
<keyword evidence="3 4" id="KW-0175">Coiled coil</keyword>
<feature type="region of interest" description="Disordered" evidence="5">
    <location>
        <begin position="645"/>
        <end position="671"/>
    </location>
</feature>
<evidence type="ECO:0000256" key="2">
    <source>
        <dbReference type="ARBA" id="ARBA00022490"/>
    </source>
</evidence>
<evidence type="ECO:0000259" key="6">
    <source>
        <dbReference type="Pfam" id="PF11819"/>
    </source>
</evidence>
<dbReference type="GO" id="GO:0090162">
    <property type="term" value="P:establishment of epithelial cell polarity"/>
    <property type="evidence" value="ECO:0007669"/>
    <property type="project" value="InterPro"/>
</dbReference>
<accession>A0AA39FQI1</accession>
<keyword evidence="2" id="KW-0963">Cytoplasm</keyword>
<dbReference type="PANTHER" id="PTHR46079">
    <property type="entry name" value="FERM DOMAIN-CONTAINING PROTEIN 4"/>
    <property type="match status" value="1"/>
</dbReference>
<gene>
    <name evidence="7" type="ORF">PV328_006935</name>
</gene>
<dbReference type="Proteomes" id="UP001168990">
    <property type="component" value="Unassembled WGS sequence"/>
</dbReference>
<dbReference type="InterPro" id="IPR021774">
    <property type="entry name" value="CUPID"/>
</dbReference>
<organism evidence="7 8">
    <name type="scientific">Microctonus aethiopoides</name>
    <dbReference type="NCBI Taxonomy" id="144406"/>
    <lineage>
        <taxon>Eukaryota</taxon>
        <taxon>Metazoa</taxon>
        <taxon>Ecdysozoa</taxon>
        <taxon>Arthropoda</taxon>
        <taxon>Hexapoda</taxon>
        <taxon>Insecta</taxon>
        <taxon>Pterygota</taxon>
        <taxon>Neoptera</taxon>
        <taxon>Endopterygota</taxon>
        <taxon>Hymenoptera</taxon>
        <taxon>Apocrita</taxon>
        <taxon>Ichneumonoidea</taxon>
        <taxon>Braconidae</taxon>
        <taxon>Euphorinae</taxon>
        <taxon>Microctonus</taxon>
    </lineage>
</organism>
<feature type="region of interest" description="Disordered" evidence="5">
    <location>
        <begin position="482"/>
        <end position="503"/>
    </location>
</feature>
<keyword evidence="8" id="KW-1185">Reference proteome</keyword>
<proteinExistence type="predicted"/>
<feature type="compositionally biased region" description="Basic and acidic residues" evidence="5">
    <location>
        <begin position="1"/>
        <end position="12"/>
    </location>
</feature>
<feature type="compositionally biased region" description="Polar residues" evidence="5">
    <location>
        <begin position="223"/>
        <end position="233"/>
    </location>
</feature>
<dbReference type="GO" id="GO:0005737">
    <property type="term" value="C:cytoplasm"/>
    <property type="evidence" value="ECO:0007669"/>
    <property type="project" value="UniProtKB-SubCell"/>
</dbReference>
<reference evidence="7" key="1">
    <citation type="journal article" date="2023" name="bioRxiv">
        <title>Scaffold-level genome assemblies of two parasitoid biocontrol wasps reveal the parthenogenesis mechanism and an associated novel virus.</title>
        <authorList>
            <person name="Inwood S."/>
            <person name="Skelly J."/>
            <person name="Guhlin J."/>
            <person name="Harrop T."/>
            <person name="Goldson S."/>
            <person name="Dearden P."/>
        </authorList>
    </citation>
    <scope>NUCLEOTIDE SEQUENCE</scope>
    <source>
        <strain evidence="7">Irish</strain>
        <tissue evidence="7">Whole body</tissue>
    </source>
</reference>
<dbReference type="Pfam" id="PF11819">
    <property type="entry name" value="CUPID"/>
    <property type="match status" value="1"/>
</dbReference>
<dbReference type="InterPro" id="IPR047176">
    <property type="entry name" value="FRMD4A/B"/>
</dbReference>
<sequence>MVMAESERESRPESSTNSASRLQWLRQRREALQEKLIKKNNELKNLCIDEAELTGVLPPEIPLDPGESPPLFRRRVGTSFAYPQNLINKLKTSQAEESALELERQIQTAIAKKAYVIFNDTAETKAVRRKHRLVYQQSQGRLKDLEIRLNFIRQGYGRLHRRSNVTENTQWQQSSAIGDDEIALSTQSNVKHRSKKPRPPLDSGLDRLSGAKNNSDKAIKNNGIDQLSGTNDWQHPPKYSHNDNRWITPNGPISSCINSGSDSAIVHDLNDNTDMYIVADQCRARTYSHGNSDDGDSRHARHYQMIERGYRTISGGHDDEDDSSIVRRNNVWSREQKRQYETYHYNQRQQQQINAFKQQPQKYYRNYHQDHLSPVTNESPSMQSYPEPLDQQSSTGPSRTRYTYYPPGQYLHLQNNDDSNRRDVLLSRQQEHESVQDRNLRRNNHESIAKQRHEIMNSNDNWISPDEEESLWHSERLMQQSNSRFSSIDRRKQNETSSSTNNIHRYQTTNQEITSAAHSTTPVSPRYIKSPSTVENKTISKYVNNQQQQHIRVERIDPPPARTLIRTQSLGSVETWHSAASTTTVATTCASPVVATTIITMQPTGITAIQSTTAGPVHRTYNRDNHNSYRENSKEWYETSMDFSYPKSPSVPQPPKTLEIPAESSRLSNRREMDMNFDSTNLTSPEKLTADGRTIVHAGKYQPYKEVTKPFEMSDFYKYSTKFRKKVEPITINQGHHIHSTSNNITPTIISENNNKSNNNDIEPNCDMTIECRQQISTTHAPLVQRRICNSTQSMPGQPYITVRVDDNNIRDWSSTQASQPTTKDSTVV</sequence>
<reference evidence="7" key="2">
    <citation type="submission" date="2023-03" db="EMBL/GenBank/DDBJ databases">
        <authorList>
            <person name="Inwood S.N."/>
            <person name="Skelly J.G."/>
            <person name="Guhlin J."/>
            <person name="Harrop T.W.R."/>
            <person name="Goldson S.G."/>
            <person name="Dearden P.K."/>
        </authorList>
    </citation>
    <scope>NUCLEOTIDE SEQUENCE</scope>
    <source>
        <strain evidence="7">Irish</strain>
        <tissue evidence="7">Whole body</tissue>
    </source>
</reference>
<name>A0AA39FQI1_9HYME</name>
<feature type="region of interest" description="Disordered" evidence="5">
    <location>
        <begin position="186"/>
        <end position="246"/>
    </location>
</feature>
<dbReference type="EMBL" id="JAQQBS010000002">
    <property type="protein sequence ID" value="KAK0173788.1"/>
    <property type="molecule type" value="Genomic_DNA"/>
</dbReference>
<feature type="coiled-coil region" evidence="4">
    <location>
        <begin position="22"/>
        <end position="49"/>
    </location>
</feature>
<comment type="caution">
    <text evidence="7">The sequence shown here is derived from an EMBL/GenBank/DDBJ whole genome shotgun (WGS) entry which is preliminary data.</text>
</comment>
<feature type="region of interest" description="Disordered" evidence="5">
    <location>
        <begin position="371"/>
        <end position="416"/>
    </location>
</feature>
<evidence type="ECO:0000256" key="5">
    <source>
        <dbReference type="SAM" id="MobiDB-lite"/>
    </source>
</evidence>
<evidence type="ECO:0000256" key="3">
    <source>
        <dbReference type="ARBA" id="ARBA00023054"/>
    </source>
</evidence>
<evidence type="ECO:0000256" key="1">
    <source>
        <dbReference type="ARBA" id="ARBA00004496"/>
    </source>
</evidence>
<feature type="compositionally biased region" description="Polar residues" evidence="5">
    <location>
        <begin position="374"/>
        <end position="401"/>
    </location>
</feature>
<evidence type="ECO:0000313" key="8">
    <source>
        <dbReference type="Proteomes" id="UP001168990"/>
    </source>
</evidence>
<comment type="subcellular location">
    <subcellularLocation>
        <location evidence="1">Cytoplasm</location>
    </subcellularLocation>
</comment>
<feature type="region of interest" description="Disordered" evidence="5">
    <location>
        <begin position="1"/>
        <end position="22"/>
    </location>
</feature>
<evidence type="ECO:0000256" key="4">
    <source>
        <dbReference type="SAM" id="Coils"/>
    </source>
</evidence>
<feature type="domain" description="Cytohesin Ubiquitin Protein Inducing" evidence="6">
    <location>
        <begin position="7"/>
        <end position="114"/>
    </location>
</feature>
<dbReference type="PANTHER" id="PTHR46079:SF2">
    <property type="entry name" value="FERM DOMAIN-CONTAINING PROTEIN"/>
    <property type="match status" value="1"/>
</dbReference>
<evidence type="ECO:0000313" key="7">
    <source>
        <dbReference type="EMBL" id="KAK0173788.1"/>
    </source>
</evidence>
<dbReference type="AlphaFoldDB" id="A0AA39FQI1"/>